<dbReference type="PANTHER" id="PTHR37886:SF1">
    <property type="entry name" value="S-ADENOSYL-L-METHIONINE-DEPENDENT METHYLTRANSFERASES SUPERFAMILY PROTEIN"/>
    <property type="match status" value="1"/>
</dbReference>
<accession>A0A087MJM0</accession>
<proteinExistence type="predicted"/>
<protein>
    <recommendedName>
        <fullName evidence="1">Methyltransferase domain-containing protein</fullName>
    </recommendedName>
</protein>
<dbReference type="STRING" id="1121014.N788_11140"/>
<evidence type="ECO:0000313" key="3">
    <source>
        <dbReference type="Proteomes" id="UP000029085"/>
    </source>
</evidence>
<dbReference type="CDD" id="cd02440">
    <property type="entry name" value="AdoMet_MTases"/>
    <property type="match status" value="1"/>
</dbReference>
<dbReference type="PATRIC" id="fig|1121014.3.peg.983"/>
<dbReference type="PANTHER" id="PTHR37886">
    <property type="entry name" value="S-ADENOSYL-L-METHIONINE-DEPENDENT METHYLTRANSFERASES SUPERFAMILY PROTEIN"/>
    <property type="match status" value="1"/>
</dbReference>
<dbReference type="Gene3D" id="3.40.50.150">
    <property type="entry name" value="Vaccinia Virus protein VP39"/>
    <property type="match status" value="1"/>
</dbReference>
<dbReference type="InterPro" id="IPR041698">
    <property type="entry name" value="Methyltransf_25"/>
</dbReference>
<dbReference type="Proteomes" id="UP000029085">
    <property type="component" value="Unassembled WGS sequence"/>
</dbReference>
<evidence type="ECO:0000313" key="2">
    <source>
        <dbReference type="EMBL" id="KFL37073.1"/>
    </source>
</evidence>
<keyword evidence="3" id="KW-1185">Reference proteome</keyword>
<comment type="caution">
    <text evidence="2">The sequence shown here is derived from an EMBL/GenBank/DDBJ whole genome shotgun (WGS) entry which is preliminary data.</text>
</comment>
<dbReference type="RefSeq" id="WP_051924379.1">
    <property type="nucleotide sequence ID" value="NZ_AVCJ01000007.1"/>
</dbReference>
<sequence length="227" mass="25218">MAGGTEMNLYGRQLTEQEIARGEHRQFVGGLWDELGRLQLDFLRSQGLQPGHRFVDVGCGALRGGVHFVRYLDPGRYHGLDINASLIEAGRRELELAGLADRDARLLVDDGFRISRFGQPFDRGLALSLFTHLPMDAIVRCLKEVAAALAPDGVFYATHFGAPGPAWTDPVEHSPGGVCTHYDLDPFHQSVAEYEWMAGLCGLQVQDIGDWGHPRAQRMLAFRHRRG</sequence>
<dbReference type="SUPFAM" id="SSF53335">
    <property type="entry name" value="S-adenosyl-L-methionine-dependent methyltransferases"/>
    <property type="match status" value="1"/>
</dbReference>
<dbReference type="Pfam" id="PF13649">
    <property type="entry name" value="Methyltransf_25"/>
    <property type="match status" value="1"/>
</dbReference>
<reference evidence="3" key="1">
    <citation type="submission" date="2013-08" db="EMBL/GenBank/DDBJ databases">
        <title>Genome sequencing of Arenimonas donghaensis.</title>
        <authorList>
            <person name="Chen F."/>
            <person name="Wang G."/>
        </authorList>
    </citation>
    <scope>NUCLEOTIDE SEQUENCE [LARGE SCALE GENOMIC DNA]</scope>
    <source>
        <strain evidence="3">HO3-R19</strain>
    </source>
</reference>
<dbReference type="AlphaFoldDB" id="A0A087MJM0"/>
<dbReference type="OrthoDB" id="529208at2"/>
<name>A0A087MJM0_9GAMM</name>
<dbReference type="EMBL" id="AVCJ01000007">
    <property type="protein sequence ID" value="KFL37073.1"/>
    <property type="molecule type" value="Genomic_DNA"/>
</dbReference>
<gene>
    <name evidence="2" type="ORF">N788_11140</name>
</gene>
<feature type="domain" description="Methyltransferase" evidence="1">
    <location>
        <begin position="55"/>
        <end position="153"/>
    </location>
</feature>
<evidence type="ECO:0000259" key="1">
    <source>
        <dbReference type="Pfam" id="PF13649"/>
    </source>
</evidence>
<dbReference type="InterPro" id="IPR029063">
    <property type="entry name" value="SAM-dependent_MTases_sf"/>
</dbReference>
<reference evidence="2 3" key="2">
    <citation type="journal article" date="2015" name="Stand. Genomic Sci.">
        <title>High quality draft genomic sequence of Arenimonas donghaensis DSM 18148(T).</title>
        <authorList>
            <person name="Chen F."/>
            <person name="Wang H."/>
            <person name="Cao Y."/>
            <person name="Li X."/>
            <person name="Wang G."/>
        </authorList>
    </citation>
    <scope>NUCLEOTIDE SEQUENCE [LARGE SCALE GENOMIC DNA]</scope>
    <source>
        <strain evidence="2 3">HO3-R19</strain>
    </source>
</reference>
<organism evidence="2 3">
    <name type="scientific">Arenimonas donghaensis DSM 18148 = HO3-R19</name>
    <dbReference type="NCBI Taxonomy" id="1121014"/>
    <lineage>
        <taxon>Bacteria</taxon>
        <taxon>Pseudomonadati</taxon>
        <taxon>Pseudomonadota</taxon>
        <taxon>Gammaproteobacteria</taxon>
        <taxon>Lysobacterales</taxon>
        <taxon>Lysobacteraceae</taxon>
        <taxon>Arenimonas</taxon>
    </lineage>
</organism>